<keyword evidence="8" id="KW-1185">Reference proteome</keyword>
<dbReference type="InterPro" id="IPR036188">
    <property type="entry name" value="FAD/NAD-bd_sf"/>
</dbReference>
<keyword evidence="3" id="KW-0274">FAD</keyword>
<dbReference type="Proteomes" id="UP000055019">
    <property type="component" value="Unassembled WGS sequence"/>
</dbReference>
<dbReference type="InterPro" id="IPR023753">
    <property type="entry name" value="FAD/NAD-binding_dom"/>
</dbReference>
<dbReference type="PRINTS" id="PR00368">
    <property type="entry name" value="FADPNR"/>
</dbReference>
<evidence type="ECO:0000259" key="6">
    <source>
        <dbReference type="Pfam" id="PF14759"/>
    </source>
</evidence>
<evidence type="ECO:0000313" key="8">
    <source>
        <dbReference type="Proteomes" id="UP000055019"/>
    </source>
</evidence>
<evidence type="ECO:0000256" key="3">
    <source>
        <dbReference type="ARBA" id="ARBA00022827"/>
    </source>
</evidence>
<dbReference type="InterPro" id="IPR016156">
    <property type="entry name" value="FAD/NAD-linked_Rdtase_dimer_sf"/>
</dbReference>
<keyword evidence="4" id="KW-0560">Oxidoreductase</keyword>
<dbReference type="InterPro" id="IPR028202">
    <property type="entry name" value="Reductase_C"/>
</dbReference>
<dbReference type="Pfam" id="PF14759">
    <property type="entry name" value="Reductase_C"/>
    <property type="match status" value="1"/>
</dbReference>
<keyword evidence="2" id="KW-0285">Flavoprotein</keyword>
<dbReference type="SUPFAM" id="SSF51905">
    <property type="entry name" value="FAD/NAD(P)-binding domain"/>
    <property type="match status" value="1"/>
</dbReference>
<sequence>MGETLMNFENRNEAILIVGAGLSGVSAADGIRQAGFEGRVILASDEPESPYDRPPLSKEVLREPDALQRLQLRDSDFYARNRIEMMLGRAAERIERDTRRVRFSDGTIVHYEKLLIATGSSLRALPILPTGMSMVFYLRRLSDAIALRDALPKISRLLIIGAGVIGLEVAAVARDLGIAVTVLEASARPMARATCETMCDFIVDRHMKHQVDIRTQTTILGVEKHANGYRVTLSDGSAVFADAIVVGVGVVPNIGLAEAAGLTVSAAGIHVDGQGRTDDDHIYAAGEVTFHYNSLLERMDRQENWAHASAHGEHVGRAMVVGGPDYAEISGYWSDQYDFSVQSFGVSAGDRNVVRGNPDTGSFAIFHLSNGVVIGVSAVGAARDMRAGKAFVNAGAEVPEDVLSDLTIDLGKWRQQVST</sequence>
<comment type="caution">
    <text evidence="7">The sequence shown here is derived from an EMBL/GenBank/DDBJ whole genome shotgun (WGS) entry which is preliminary data.</text>
</comment>
<protein>
    <submittedName>
        <fullName evidence="7">FAD-dependent pyridine nucleotide-disulfide oxidoreductase</fullName>
    </submittedName>
</protein>
<dbReference type="GO" id="GO:0005737">
    <property type="term" value="C:cytoplasm"/>
    <property type="evidence" value="ECO:0007669"/>
    <property type="project" value="TreeGrafter"/>
</dbReference>
<evidence type="ECO:0000259" key="5">
    <source>
        <dbReference type="Pfam" id="PF07992"/>
    </source>
</evidence>
<accession>A0A158KIC4</accession>
<dbReference type="Pfam" id="PF07992">
    <property type="entry name" value="Pyr_redox_2"/>
    <property type="match status" value="1"/>
</dbReference>
<evidence type="ECO:0000313" key="7">
    <source>
        <dbReference type="EMBL" id="SAL80794.1"/>
    </source>
</evidence>
<dbReference type="PRINTS" id="PR00411">
    <property type="entry name" value="PNDRDTASEI"/>
</dbReference>
<name>A0A158KIC4_9BURK</name>
<dbReference type="PANTHER" id="PTHR43557">
    <property type="entry name" value="APOPTOSIS-INDUCING FACTOR 1"/>
    <property type="match status" value="1"/>
</dbReference>
<dbReference type="Gene3D" id="3.30.390.30">
    <property type="match status" value="1"/>
</dbReference>
<dbReference type="GO" id="GO:0016651">
    <property type="term" value="F:oxidoreductase activity, acting on NAD(P)H"/>
    <property type="evidence" value="ECO:0007669"/>
    <property type="project" value="TreeGrafter"/>
</dbReference>
<dbReference type="AlphaFoldDB" id="A0A158KIC4"/>
<dbReference type="SUPFAM" id="SSF55424">
    <property type="entry name" value="FAD/NAD-linked reductases, dimerisation (C-terminal) domain"/>
    <property type="match status" value="1"/>
</dbReference>
<organism evidence="7 8">
    <name type="scientific">Caballeronia arvi</name>
    <dbReference type="NCBI Taxonomy" id="1777135"/>
    <lineage>
        <taxon>Bacteria</taxon>
        <taxon>Pseudomonadati</taxon>
        <taxon>Pseudomonadota</taxon>
        <taxon>Betaproteobacteria</taxon>
        <taxon>Burkholderiales</taxon>
        <taxon>Burkholderiaceae</taxon>
        <taxon>Caballeronia</taxon>
    </lineage>
</organism>
<evidence type="ECO:0000256" key="2">
    <source>
        <dbReference type="ARBA" id="ARBA00022630"/>
    </source>
</evidence>
<reference evidence="7" key="1">
    <citation type="submission" date="2016-01" db="EMBL/GenBank/DDBJ databases">
        <authorList>
            <person name="Peeters C."/>
        </authorList>
    </citation>
    <scope>NUCLEOTIDE SEQUENCE [LARGE SCALE GENOMIC DNA]</scope>
    <source>
        <strain evidence="7">LMG 29317</strain>
    </source>
</reference>
<gene>
    <name evidence="7" type="ORF">AWB74_05790</name>
</gene>
<dbReference type="PANTHER" id="PTHR43557:SF2">
    <property type="entry name" value="RIESKE DOMAIN-CONTAINING PROTEIN-RELATED"/>
    <property type="match status" value="1"/>
</dbReference>
<dbReference type="EMBL" id="FCOM02000035">
    <property type="protein sequence ID" value="SAL80794.1"/>
    <property type="molecule type" value="Genomic_DNA"/>
</dbReference>
<dbReference type="Gene3D" id="3.50.50.60">
    <property type="entry name" value="FAD/NAD(P)-binding domain"/>
    <property type="match status" value="2"/>
</dbReference>
<evidence type="ECO:0000256" key="4">
    <source>
        <dbReference type="ARBA" id="ARBA00023002"/>
    </source>
</evidence>
<dbReference type="InterPro" id="IPR050446">
    <property type="entry name" value="FAD-oxidoreductase/Apoptosis"/>
</dbReference>
<evidence type="ECO:0000256" key="1">
    <source>
        <dbReference type="ARBA" id="ARBA00001974"/>
    </source>
</evidence>
<proteinExistence type="predicted"/>
<comment type="cofactor">
    <cofactor evidence="1">
        <name>FAD</name>
        <dbReference type="ChEBI" id="CHEBI:57692"/>
    </cofactor>
</comment>
<feature type="domain" description="FAD/NAD(P)-binding" evidence="5">
    <location>
        <begin position="15"/>
        <end position="312"/>
    </location>
</feature>
<feature type="domain" description="Reductase C-terminal" evidence="6">
    <location>
        <begin position="332"/>
        <end position="411"/>
    </location>
</feature>